<dbReference type="AlphaFoldDB" id="Q23R75"/>
<dbReference type="InParanoid" id="Q23R75"/>
<dbReference type="GO" id="GO:0031640">
    <property type="term" value="P:killing of cells of another organism"/>
    <property type="evidence" value="ECO:0007669"/>
    <property type="project" value="UniProtKB-KW"/>
</dbReference>
<dbReference type="InterPro" id="IPR006212">
    <property type="entry name" value="Furin_repeat"/>
</dbReference>
<dbReference type="Gene3D" id="1.10.530.40">
    <property type="match status" value="1"/>
</dbReference>
<feature type="signal peptide" evidence="3">
    <location>
        <begin position="1"/>
        <end position="28"/>
    </location>
</feature>
<dbReference type="RefSeq" id="XP_001019418.1">
    <property type="nucleotide sequence ID" value="XM_001019418.2"/>
</dbReference>
<dbReference type="SMART" id="SM00261">
    <property type="entry name" value="FU"/>
    <property type="match status" value="6"/>
</dbReference>
<dbReference type="EMBL" id="GG662644">
    <property type="protein sequence ID" value="EAR99173.1"/>
    <property type="molecule type" value="Genomic_DNA"/>
</dbReference>
<dbReference type="SUPFAM" id="SSF57184">
    <property type="entry name" value="Growth factor receptor domain"/>
    <property type="match status" value="3"/>
</dbReference>
<evidence type="ECO:0000259" key="4">
    <source>
        <dbReference type="SMART" id="SM00181"/>
    </source>
</evidence>
<evidence type="ECO:0000313" key="5">
    <source>
        <dbReference type="EMBL" id="EAR99173.1"/>
    </source>
</evidence>
<dbReference type="Gene3D" id="2.10.220.10">
    <property type="entry name" value="Hormone Receptor, Insulin-like Growth Factor Receptor 1, Chain A, domain 2"/>
    <property type="match status" value="2"/>
</dbReference>
<accession>Q23R75</accession>
<dbReference type="InterPro" id="IPR009030">
    <property type="entry name" value="Growth_fac_rcpt_cys_sf"/>
</dbReference>
<keyword evidence="3" id="KW-0732">Signal</keyword>
<evidence type="ECO:0000313" key="6">
    <source>
        <dbReference type="Proteomes" id="UP000009168"/>
    </source>
</evidence>
<dbReference type="Proteomes" id="UP000009168">
    <property type="component" value="Unassembled WGS sequence"/>
</dbReference>
<dbReference type="PANTHER" id="PTHR23275:SF100">
    <property type="entry name" value="EGF-LIKE DOMAIN-CONTAINING PROTEIN"/>
    <property type="match status" value="1"/>
</dbReference>
<feature type="domain" description="EGF-like" evidence="4">
    <location>
        <begin position="394"/>
        <end position="428"/>
    </location>
</feature>
<protein>
    <submittedName>
        <fullName evidence="5">Proprotein convertase subtilisin/kexin type 5</fullName>
    </submittedName>
</protein>
<evidence type="ECO:0000256" key="3">
    <source>
        <dbReference type="SAM" id="SignalP"/>
    </source>
</evidence>
<organism evidence="5 6">
    <name type="scientific">Tetrahymena thermophila (strain SB210)</name>
    <dbReference type="NCBI Taxonomy" id="312017"/>
    <lineage>
        <taxon>Eukaryota</taxon>
        <taxon>Sar</taxon>
        <taxon>Alveolata</taxon>
        <taxon>Ciliophora</taxon>
        <taxon>Intramacronucleata</taxon>
        <taxon>Oligohymenophorea</taxon>
        <taxon>Hymenostomatida</taxon>
        <taxon>Tetrahymenina</taxon>
        <taxon>Tetrahymenidae</taxon>
        <taxon>Tetrahymena</taxon>
    </lineage>
</organism>
<evidence type="ECO:0000256" key="2">
    <source>
        <dbReference type="ARBA" id="ARBA00022638"/>
    </source>
</evidence>
<keyword evidence="2" id="KW-0081">Bacteriolytic enzyme</keyword>
<keyword evidence="1" id="KW-0929">Antimicrobial</keyword>
<dbReference type="OMA" id="INSERCA"/>
<dbReference type="KEGG" id="tet:TTHERM_00390130"/>
<feature type="domain" description="EGF-like" evidence="4">
    <location>
        <begin position="239"/>
        <end position="271"/>
    </location>
</feature>
<dbReference type="InterPro" id="IPR023347">
    <property type="entry name" value="Lysozyme_dom_sf"/>
</dbReference>
<dbReference type="GeneID" id="7834842"/>
<dbReference type="OrthoDB" id="286906at2759"/>
<dbReference type="GO" id="GO:0042742">
    <property type="term" value="P:defense response to bacterium"/>
    <property type="evidence" value="ECO:0007669"/>
    <property type="project" value="UniProtKB-KW"/>
</dbReference>
<keyword evidence="6" id="KW-1185">Reference proteome</keyword>
<dbReference type="PANTHER" id="PTHR23275">
    <property type="entry name" value="CABRIOLET.-RELATED"/>
    <property type="match status" value="1"/>
</dbReference>
<feature type="domain" description="EGF-like" evidence="4">
    <location>
        <begin position="272"/>
        <end position="306"/>
    </location>
</feature>
<feature type="domain" description="EGF-like" evidence="4">
    <location>
        <begin position="336"/>
        <end position="368"/>
    </location>
</feature>
<evidence type="ECO:0000256" key="1">
    <source>
        <dbReference type="ARBA" id="ARBA00022529"/>
    </source>
</evidence>
<dbReference type="HOGENOM" id="CLU_297805_0_0_1"/>
<dbReference type="SMART" id="SM00181">
    <property type="entry name" value="EGF"/>
    <property type="match status" value="5"/>
</dbReference>
<feature type="chain" id="PRO_5004201900" evidence="3">
    <location>
        <begin position="29"/>
        <end position="1096"/>
    </location>
</feature>
<feature type="domain" description="EGF-like" evidence="4">
    <location>
        <begin position="454"/>
        <end position="504"/>
    </location>
</feature>
<dbReference type="CDD" id="cd00064">
    <property type="entry name" value="FU"/>
    <property type="match status" value="4"/>
</dbReference>
<dbReference type="InterPro" id="IPR052798">
    <property type="entry name" value="Giardia_VSA"/>
</dbReference>
<proteinExistence type="predicted"/>
<dbReference type="eggNOG" id="KOG3525">
    <property type="taxonomic scope" value="Eukaryota"/>
</dbReference>
<dbReference type="InterPro" id="IPR000742">
    <property type="entry name" value="EGF"/>
</dbReference>
<name>Q23R75_TETTS</name>
<sequence length="1096" mass="121362">MQNQSLKRVQFSSLLLVILCLSSVTVNSQKTVQDIIDAGTCNNGSAVSGLSNQIMTLAQKKSICYFSDISNVAELDGKSPIQIAQIIERNTANEIEIALQSKNQKLSLTYGLVGLPEFYIFNELFKKNSACAPQEFINLLSTTYSSCKLCSGNAFYTRSADQLSVFNDKFNVFNIDSNNLITVNTYNPDFKKLFVEAFQLQWNCNNPNDNLQVTGNFDMQTEQKLKLAPVDGFQDICMKCDIQNCGRCTADFKSCKECKSGFTLNPDGTCTNCQDKNCLSCTHDDKGNDICNKCSAGFVLLDGTCITTCPSGYTQTETNCLQCKVGQYGSGNQCIDCDKYCKVCTGPKATDCQSCFDGFIKDPNGGCKTCPTGQCCGSTKCADDEYRQTVYPYECQKCSNNCATCTGPDAKQCLSCINGYVLDGGFCMNPSKQLNTYLDTKTNTNKPCHFSCEECVDSSSLCTKCKIDFNYFLQIDSKFKCFTQCPTDYEPENGLSSTDFVKCVVKSDLSVSEIQTQVLIETAKQRCITSQYFNTDQKQCVSCATNCLSCSDSDNCDQCTSGMYWNQNTNTCSPCHSSCTSCSGPSHKECLKCKDIKNLYTNNGVCDSMASTPVSSITTPQANQFKSSNLFDTNSQLYNVRLGVSQFTTQNPIWMNESLVDSNQCTFASFKQYYTSLNDPNISCNDSQIKRSTMSTKGSMTAIYAMILSLSGVQLDGKSANPSSLAKYAIANQKYNIFYGFNVNDEFSCDQLICESSLESYLSDLTAFNNVKVSIKQARDVPITSQGASINCFSDNYQVDDDKIQTVDMLVLFANQSLKTSHKQYFILDVCGKDQTSQSVIQKQYFVSNYFGNGFFETVGVHLPEGQQTQVFYIGGADKNQNDFAKKSNPKYLNNFESYKVQKVRVIEVEELDASIDKVDQSYAQAVANAKLESNIPSKCNCITNTVDYIIANEGNNNQLIPIITPDNQFLAKSIDAFSIKYITSQFNLDLDSMKANNLSITSAMAKKIFTKVVEQSISDTSACYGLDKSINQCLQNALIDISFSNRQKCVNEKEIKAYVLKSDYQGVIQSIQSSQWCSINSERCAKNIQIIKSCL</sequence>
<gene>
    <name evidence="5" type="ORF">TTHERM_00390130</name>
</gene>
<dbReference type="GO" id="GO:0003796">
    <property type="term" value="F:lysozyme activity"/>
    <property type="evidence" value="ECO:0007669"/>
    <property type="project" value="InterPro"/>
</dbReference>
<reference evidence="6" key="1">
    <citation type="journal article" date="2006" name="PLoS Biol.">
        <title>Macronuclear genome sequence of the ciliate Tetrahymena thermophila, a model eukaryote.</title>
        <authorList>
            <person name="Eisen J.A."/>
            <person name="Coyne R.S."/>
            <person name="Wu M."/>
            <person name="Wu D."/>
            <person name="Thiagarajan M."/>
            <person name="Wortman J.R."/>
            <person name="Badger J.H."/>
            <person name="Ren Q."/>
            <person name="Amedeo P."/>
            <person name="Jones K.M."/>
            <person name="Tallon L.J."/>
            <person name="Delcher A.L."/>
            <person name="Salzberg S.L."/>
            <person name="Silva J.C."/>
            <person name="Haas B.J."/>
            <person name="Majoros W.H."/>
            <person name="Farzad M."/>
            <person name="Carlton J.M."/>
            <person name="Smith R.K. Jr."/>
            <person name="Garg J."/>
            <person name="Pearlman R.E."/>
            <person name="Karrer K.M."/>
            <person name="Sun L."/>
            <person name="Manning G."/>
            <person name="Elde N.C."/>
            <person name="Turkewitz A.P."/>
            <person name="Asai D.J."/>
            <person name="Wilkes D.E."/>
            <person name="Wang Y."/>
            <person name="Cai H."/>
            <person name="Collins K."/>
            <person name="Stewart B.A."/>
            <person name="Lee S.R."/>
            <person name="Wilamowska K."/>
            <person name="Weinberg Z."/>
            <person name="Ruzzo W.L."/>
            <person name="Wloga D."/>
            <person name="Gaertig J."/>
            <person name="Frankel J."/>
            <person name="Tsao C.-C."/>
            <person name="Gorovsky M.A."/>
            <person name="Keeling P.J."/>
            <person name="Waller R.F."/>
            <person name="Patron N.J."/>
            <person name="Cherry J.M."/>
            <person name="Stover N.A."/>
            <person name="Krieger C.J."/>
            <person name="del Toro C."/>
            <person name="Ryder H.F."/>
            <person name="Williamson S.C."/>
            <person name="Barbeau R.A."/>
            <person name="Hamilton E.P."/>
            <person name="Orias E."/>
        </authorList>
    </citation>
    <scope>NUCLEOTIDE SEQUENCE [LARGE SCALE GENOMIC DNA]</scope>
    <source>
        <strain evidence="6">SB210</strain>
    </source>
</reference>